<dbReference type="WormBase" id="F40B1.1">
    <property type="protein sequence ID" value="CE10156"/>
    <property type="gene ID" value="WBGene00018223"/>
    <property type="gene designation" value="bath-13"/>
</dbReference>
<feature type="domain" description="MATH" evidence="2">
    <location>
        <begin position="7"/>
        <end position="128"/>
    </location>
</feature>
<accession>O76568</accession>
<dbReference type="SUPFAM" id="SSF54695">
    <property type="entry name" value="POZ domain"/>
    <property type="match status" value="1"/>
</dbReference>
<dbReference type="AlphaFoldDB" id="O76568"/>
<evidence type="ECO:0000259" key="2">
    <source>
        <dbReference type="PROSITE" id="PS50144"/>
    </source>
</evidence>
<dbReference type="CTD" id="185510"/>
<reference evidence="3 4" key="1">
    <citation type="journal article" date="1998" name="Science">
        <title>Genome sequence of the nematode C. elegans: a platform for investigating biology.</title>
        <authorList>
            <consortium name="The C. elegans sequencing consortium"/>
            <person name="Sulson J.E."/>
            <person name="Waterston R."/>
        </authorList>
    </citation>
    <scope>NUCLEOTIDE SEQUENCE [LARGE SCALE GENOMIC DNA]</scope>
    <source>
        <strain evidence="3 4">Bristol N2</strain>
    </source>
</reference>
<dbReference type="Proteomes" id="UP000001940">
    <property type="component" value="Chromosome II"/>
</dbReference>
<dbReference type="PhylomeDB" id="O76568"/>
<dbReference type="Gene3D" id="3.30.710.10">
    <property type="entry name" value="Potassium Channel Kv1.1, Chain A"/>
    <property type="match status" value="1"/>
</dbReference>
<dbReference type="UCSC" id="F40B1.1">
    <property type="organism name" value="c. elegans"/>
</dbReference>
<dbReference type="SMART" id="SM00225">
    <property type="entry name" value="BTB"/>
    <property type="match status" value="1"/>
</dbReference>
<dbReference type="OMA" id="FRICNFR"/>
<organism evidence="3 4">
    <name type="scientific">Caenorhabditis elegans</name>
    <dbReference type="NCBI Taxonomy" id="6239"/>
    <lineage>
        <taxon>Eukaryota</taxon>
        <taxon>Metazoa</taxon>
        <taxon>Ecdysozoa</taxon>
        <taxon>Nematoda</taxon>
        <taxon>Chromadorea</taxon>
        <taxon>Rhabditida</taxon>
        <taxon>Rhabditina</taxon>
        <taxon>Rhabditomorpha</taxon>
        <taxon>Rhabditoidea</taxon>
        <taxon>Rhabditidae</taxon>
        <taxon>Peloderinae</taxon>
        <taxon>Caenorhabditis</taxon>
    </lineage>
</organism>
<dbReference type="Bgee" id="WBGene00018223">
    <property type="expression patterns" value="Expressed in adult organism and 1 other cell type or tissue"/>
</dbReference>
<feature type="domain" description="BTB" evidence="1">
    <location>
        <begin position="152"/>
        <end position="211"/>
    </location>
</feature>
<dbReference type="SMR" id="O76568"/>
<dbReference type="SMART" id="SM00061">
    <property type="entry name" value="MATH"/>
    <property type="match status" value="1"/>
</dbReference>
<dbReference type="FunCoup" id="O76568">
    <property type="interactions" value="20"/>
</dbReference>
<dbReference type="CDD" id="cd01165">
    <property type="entry name" value="BTB_POZ"/>
    <property type="match status" value="1"/>
</dbReference>
<sequence>MVLPKKEFVLSHTFTDVSKMEKDISVFSPGEEHFNVSWNMSISCEGDHLGVFLHCHKSRGKETMWTIDTEHQFTLKTSSGKAYREDDNFNFQFSNAHSYGNGTTEFISWNKLIKDYLIDDVITVEAAVKIIKTTGISKKALKGFEKSNEEFSDVVLAVGDKEFFVLKQFLAYHSSYFKSLLLGKFAESDQKEVTLQDIDPTDFQNLLEVLYGEPAIDDETIDGILHLAHMYDMSVPLRKCEEFLINESEKSMKDQLKIAKQYQLEKLKKACLLKINTVDEIKAAVAGKLSDMDPTVVAALF</sequence>
<dbReference type="InterPro" id="IPR000210">
    <property type="entry name" value="BTB/POZ_dom"/>
</dbReference>
<dbReference type="AGR" id="WB:WBGene00018223"/>
<dbReference type="PROSITE" id="PS50144">
    <property type="entry name" value="MATH"/>
    <property type="match status" value="1"/>
</dbReference>
<proteinExistence type="predicted"/>
<dbReference type="RefSeq" id="NP_494287.1">
    <property type="nucleotide sequence ID" value="NM_061886.2"/>
</dbReference>
<dbReference type="EMBL" id="BX284602">
    <property type="protein sequence ID" value="CCD70869.1"/>
    <property type="molecule type" value="Genomic_DNA"/>
</dbReference>
<dbReference type="Pfam" id="PF00917">
    <property type="entry name" value="MATH"/>
    <property type="match status" value="1"/>
</dbReference>
<evidence type="ECO:0000259" key="1">
    <source>
        <dbReference type="PROSITE" id="PS50097"/>
    </source>
</evidence>
<evidence type="ECO:0000313" key="4">
    <source>
        <dbReference type="Proteomes" id="UP000001940"/>
    </source>
</evidence>
<evidence type="ECO:0000313" key="3">
    <source>
        <dbReference type="EMBL" id="CCD70869.1"/>
    </source>
</evidence>
<dbReference type="InterPro" id="IPR008974">
    <property type="entry name" value="TRAF-like"/>
</dbReference>
<dbReference type="PANTHER" id="PTHR22743">
    <property type="entry name" value="MEPRIN/TRAF-LIKE MATH FAMILY-C.ELEGANS"/>
    <property type="match status" value="1"/>
</dbReference>
<dbReference type="PROSITE" id="PS50097">
    <property type="entry name" value="BTB"/>
    <property type="match status" value="1"/>
</dbReference>
<dbReference type="HOGENOM" id="CLU_051249_1_0_1"/>
<dbReference type="InterPro" id="IPR002083">
    <property type="entry name" value="MATH/TRAF_dom"/>
</dbReference>
<dbReference type="InterPro" id="IPR052664">
    <property type="entry name" value="BTB-MATH_domain_protein"/>
</dbReference>
<protein>
    <submittedName>
        <fullName evidence="3">BTB domain-containing protein</fullName>
    </submittedName>
</protein>
<dbReference type="KEGG" id="cel:CELE_F40B1.1"/>
<dbReference type="CDD" id="cd00121">
    <property type="entry name" value="MATH"/>
    <property type="match status" value="1"/>
</dbReference>
<dbReference type="InterPro" id="IPR011333">
    <property type="entry name" value="SKP1/BTB/POZ_sf"/>
</dbReference>
<dbReference type="PaxDb" id="6239-F40B1.1"/>
<keyword evidence="4" id="KW-1185">Reference proteome</keyword>
<dbReference type="GeneID" id="185510"/>
<dbReference type="PIR" id="T33335">
    <property type="entry name" value="T33335"/>
</dbReference>
<dbReference type="Pfam" id="PF00651">
    <property type="entry name" value="BTB"/>
    <property type="match status" value="1"/>
</dbReference>
<dbReference type="OrthoDB" id="6130897at2759"/>
<gene>
    <name evidence="3 5" type="primary">bath-13</name>
    <name evidence="3" type="ORF">CELE_F40B1.1</name>
    <name evidence="5" type="ORF">F40B1.1</name>
</gene>
<dbReference type="Gene3D" id="2.60.210.10">
    <property type="entry name" value="Apoptosis, Tumor Necrosis Factor Receptor Associated Protein 2, Chain A"/>
    <property type="match status" value="1"/>
</dbReference>
<dbReference type="InParanoid" id="O76568"/>
<dbReference type="STRING" id="6239.F40B1.1.1"/>
<name>O76568_CAEEL</name>
<evidence type="ECO:0000313" key="5">
    <source>
        <dbReference type="WormBase" id="F40B1.1"/>
    </source>
</evidence>
<dbReference type="SUPFAM" id="SSF49599">
    <property type="entry name" value="TRAF domain-like"/>
    <property type="match status" value="1"/>
</dbReference>
<dbReference type="eggNOG" id="ENOG502RXUT">
    <property type="taxonomic scope" value="Eukaryota"/>
</dbReference>
<dbReference type="PANTHER" id="PTHR22743:SF165">
    <property type="entry name" value="BTB AND MATH DOMAIN CONTAINING-RELATED"/>
    <property type="match status" value="1"/>
</dbReference>